<evidence type="ECO:0000313" key="3">
    <source>
        <dbReference type="Proteomes" id="UP001273166"/>
    </source>
</evidence>
<gene>
    <name evidence="2" type="ORF">B0T15DRAFT_503477</name>
</gene>
<accession>A0AAJ0GQR0</accession>
<dbReference type="Proteomes" id="UP001273166">
    <property type="component" value="Unassembled WGS sequence"/>
</dbReference>
<feature type="compositionally biased region" description="Low complexity" evidence="1">
    <location>
        <begin position="1"/>
        <end position="35"/>
    </location>
</feature>
<reference evidence="2" key="1">
    <citation type="journal article" date="2023" name="Mol. Phylogenet. Evol.">
        <title>Genome-scale phylogeny and comparative genomics of the fungal order Sordariales.</title>
        <authorList>
            <person name="Hensen N."/>
            <person name="Bonometti L."/>
            <person name="Westerberg I."/>
            <person name="Brannstrom I.O."/>
            <person name="Guillou S."/>
            <person name="Cros-Aarteil S."/>
            <person name="Calhoun S."/>
            <person name="Haridas S."/>
            <person name="Kuo A."/>
            <person name="Mondo S."/>
            <person name="Pangilinan J."/>
            <person name="Riley R."/>
            <person name="LaButti K."/>
            <person name="Andreopoulos B."/>
            <person name="Lipzen A."/>
            <person name="Chen C."/>
            <person name="Yan M."/>
            <person name="Daum C."/>
            <person name="Ng V."/>
            <person name="Clum A."/>
            <person name="Steindorff A."/>
            <person name="Ohm R.A."/>
            <person name="Martin F."/>
            <person name="Silar P."/>
            <person name="Natvig D.O."/>
            <person name="Lalanne C."/>
            <person name="Gautier V."/>
            <person name="Ament-Velasquez S.L."/>
            <person name="Kruys A."/>
            <person name="Hutchinson M.I."/>
            <person name="Powell A.J."/>
            <person name="Barry K."/>
            <person name="Miller A.N."/>
            <person name="Grigoriev I.V."/>
            <person name="Debuchy R."/>
            <person name="Gladieux P."/>
            <person name="Hiltunen Thoren M."/>
            <person name="Johannesson H."/>
        </authorList>
    </citation>
    <scope>NUCLEOTIDE SEQUENCE</scope>
    <source>
        <strain evidence="2">CBS 333.67</strain>
    </source>
</reference>
<sequence length="169" mass="18270">MSSQGAGSTGSARSAARPAKGKAAAATSTSGPTSAQHDDMKDPEYEEAQSKKEFYWQEHWQKSLPNAEKEPSVVLVFNKSPDAIATDIKKMAGPNTKITTVDRILGIYDDIEEGKSLGTVQAGLVPIGLYGSISDKYEVETITVKFGNQKRMAYIPVKARKAVKQQGFD</sequence>
<keyword evidence="3" id="KW-1185">Reference proteome</keyword>
<organism evidence="2 3">
    <name type="scientific">Chaetomium strumarium</name>
    <dbReference type="NCBI Taxonomy" id="1170767"/>
    <lineage>
        <taxon>Eukaryota</taxon>
        <taxon>Fungi</taxon>
        <taxon>Dikarya</taxon>
        <taxon>Ascomycota</taxon>
        <taxon>Pezizomycotina</taxon>
        <taxon>Sordariomycetes</taxon>
        <taxon>Sordariomycetidae</taxon>
        <taxon>Sordariales</taxon>
        <taxon>Chaetomiaceae</taxon>
        <taxon>Chaetomium</taxon>
    </lineage>
</organism>
<dbReference type="EMBL" id="JAUDZG010000005">
    <property type="protein sequence ID" value="KAK3304165.1"/>
    <property type="molecule type" value="Genomic_DNA"/>
</dbReference>
<reference evidence="2" key="2">
    <citation type="submission" date="2023-06" db="EMBL/GenBank/DDBJ databases">
        <authorList>
            <consortium name="Lawrence Berkeley National Laboratory"/>
            <person name="Mondo S.J."/>
            <person name="Hensen N."/>
            <person name="Bonometti L."/>
            <person name="Westerberg I."/>
            <person name="Brannstrom I.O."/>
            <person name="Guillou S."/>
            <person name="Cros-Aarteil S."/>
            <person name="Calhoun S."/>
            <person name="Haridas S."/>
            <person name="Kuo A."/>
            <person name="Pangilinan J."/>
            <person name="Riley R."/>
            <person name="Labutti K."/>
            <person name="Andreopoulos B."/>
            <person name="Lipzen A."/>
            <person name="Chen C."/>
            <person name="Yanf M."/>
            <person name="Daum C."/>
            <person name="Ng V."/>
            <person name="Clum A."/>
            <person name="Steindorff A."/>
            <person name="Ohm R."/>
            <person name="Martin F."/>
            <person name="Silar P."/>
            <person name="Natvig D."/>
            <person name="Lalanne C."/>
            <person name="Gautier V."/>
            <person name="Ament-Velasquez S.L."/>
            <person name="Kruys A."/>
            <person name="Hutchinson M.I."/>
            <person name="Powell A.J."/>
            <person name="Barry K."/>
            <person name="Miller A.N."/>
            <person name="Grigoriev I.V."/>
            <person name="Debuchy R."/>
            <person name="Gladieux P."/>
            <person name="Thoren M.H."/>
            <person name="Johannesson H."/>
        </authorList>
    </citation>
    <scope>NUCLEOTIDE SEQUENCE</scope>
    <source>
        <strain evidence="2">CBS 333.67</strain>
    </source>
</reference>
<proteinExistence type="predicted"/>
<name>A0AAJ0GQR0_9PEZI</name>
<evidence type="ECO:0000313" key="2">
    <source>
        <dbReference type="EMBL" id="KAK3304165.1"/>
    </source>
</evidence>
<comment type="caution">
    <text evidence="2">The sequence shown here is derived from an EMBL/GenBank/DDBJ whole genome shotgun (WGS) entry which is preliminary data.</text>
</comment>
<feature type="region of interest" description="Disordered" evidence="1">
    <location>
        <begin position="1"/>
        <end position="50"/>
    </location>
</feature>
<protein>
    <submittedName>
        <fullName evidence="2">Uncharacterized protein</fullName>
    </submittedName>
</protein>
<feature type="compositionally biased region" description="Basic and acidic residues" evidence="1">
    <location>
        <begin position="36"/>
        <end position="50"/>
    </location>
</feature>
<dbReference type="RefSeq" id="XP_062719945.1">
    <property type="nucleotide sequence ID" value="XM_062867472.1"/>
</dbReference>
<dbReference type="AlphaFoldDB" id="A0AAJ0GQR0"/>
<dbReference type="GeneID" id="87886301"/>
<evidence type="ECO:0000256" key="1">
    <source>
        <dbReference type="SAM" id="MobiDB-lite"/>
    </source>
</evidence>